<feature type="non-terminal residue" evidence="1">
    <location>
        <position position="1"/>
    </location>
</feature>
<evidence type="ECO:0000313" key="1">
    <source>
        <dbReference type="EMBL" id="KAF3555030.1"/>
    </source>
</evidence>
<organism evidence="1 2">
    <name type="scientific">Brassica cretica</name>
    <name type="common">Mustard</name>
    <dbReference type="NCBI Taxonomy" id="69181"/>
    <lineage>
        <taxon>Eukaryota</taxon>
        <taxon>Viridiplantae</taxon>
        <taxon>Streptophyta</taxon>
        <taxon>Embryophyta</taxon>
        <taxon>Tracheophyta</taxon>
        <taxon>Spermatophyta</taxon>
        <taxon>Magnoliopsida</taxon>
        <taxon>eudicotyledons</taxon>
        <taxon>Gunneridae</taxon>
        <taxon>Pentapetalae</taxon>
        <taxon>rosids</taxon>
        <taxon>malvids</taxon>
        <taxon>Brassicales</taxon>
        <taxon>Brassicaceae</taxon>
        <taxon>Brassiceae</taxon>
        <taxon>Brassica</taxon>
    </lineage>
</organism>
<proteinExistence type="predicted"/>
<evidence type="ECO:0000313" key="2">
    <source>
        <dbReference type="Proteomes" id="UP000712600"/>
    </source>
</evidence>
<accession>A0A8S9QXZ0</accession>
<name>A0A8S9QXZ0_BRACR</name>
<dbReference type="AlphaFoldDB" id="A0A8S9QXZ0"/>
<reference evidence="1" key="1">
    <citation type="submission" date="2019-12" db="EMBL/GenBank/DDBJ databases">
        <title>Genome sequencing and annotation of Brassica cretica.</title>
        <authorList>
            <person name="Studholme D.J."/>
            <person name="Sarris P."/>
        </authorList>
    </citation>
    <scope>NUCLEOTIDE SEQUENCE</scope>
    <source>
        <strain evidence="1">PFS-109/04</strain>
        <tissue evidence="1">Leaf</tissue>
    </source>
</reference>
<dbReference type="EMBL" id="QGKX02000996">
    <property type="protein sequence ID" value="KAF3555030.1"/>
    <property type="molecule type" value="Genomic_DNA"/>
</dbReference>
<gene>
    <name evidence="1" type="ORF">F2Q69_00014011</name>
</gene>
<dbReference type="Proteomes" id="UP000712600">
    <property type="component" value="Unassembled WGS sequence"/>
</dbReference>
<protein>
    <submittedName>
        <fullName evidence="1">Uncharacterized protein</fullName>
    </submittedName>
</protein>
<sequence length="100" mass="11091">MSFARNSTESSVAAVESEKMFFCHQCNQTITISITSTADPFYPLATSRLPFIPVMDFTNLDHEPDAFDPVSFIHSHLHQLESSGINVQSLSSLFSLSSTF</sequence>
<comment type="caution">
    <text evidence="1">The sequence shown here is derived from an EMBL/GenBank/DDBJ whole genome shotgun (WGS) entry which is preliminary data.</text>
</comment>